<dbReference type="AlphaFoldDB" id="A0AAN9TD92"/>
<dbReference type="GO" id="GO:0016791">
    <property type="term" value="F:phosphatase activity"/>
    <property type="evidence" value="ECO:0007669"/>
    <property type="project" value="TreeGrafter"/>
</dbReference>
<comment type="caution">
    <text evidence="1">The sequence shown here is derived from an EMBL/GenBank/DDBJ whole genome shotgun (WGS) entry which is preliminary data.</text>
</comment>
<gene>
    <name evidence="1" type="ORF">V9T40_004965</name>
</gene>
<dbReference type="InterPro" id="IPR023214">
    <property type="entry name" value="HAD_sf"/>
</dbReference>
<keyword evidence="2" id="KW-1185">Reference proteome</keyword>
<accession>A0AAN9TD92</accession>
<dbReference type="PANTHER" id="PTHR18901">
    <property type="entry name" value="2-DEOXYGLUCOSE-6-PHOSPHATE PHOSPHATASE 2"/>
    <property type="match status" value="1"/>
</dbReference>
<dbReference type="InterPro" id="IPR023198">
    <property type="entry name" value="PGP-like_dom2"/>
</dbReference>
<organism evidence="1 2">
    <name type="scientific">Parthenolecanium corni</name>
    <dbReference type="NCBI Taxonomy" id="536013"/>
    <lineage>
        <taxon>Eukaryota</taxon>
        <taxon>Metazoa</taxon>
        <taxon>Ecdysozoa</taxon>
        <taxon>Arthropoda</taxon>
        <taxon>Hexapoda</taxon>
        <taxon>Insecta</taxon>
        <taxon>Pterygota</taxon>
        <taxon>Neoptera</taxon>
        <taxon>Paraneoptera</taxon>
        <taxon>Hemiptera</taxon>
        <taxon>Sternorrhyncha</taxon>
        <taxon>Coccoidea</taxon>
        <taxon>Coccidae</taxon>
        <taxon>Parthenolecanium</taxon>
    </lineage>
</organism>
<dbReference type="SFLD" id="SFLDG01135">
    <property type="entry name" value="C1.5.6:_HAD__Beta-PGM__Phospha"/>
    <property type="match status" value="1"/>
</dbReference>
<name>A0AAN9TD92_9HEMI</name>
<dbReference type="InterPro" id="IPR036412">
    <property type="entry name" value="HAD-like_sf"/>
</dbReference>
<dbReference type="SFLD" id="SFLDG01129">
    <property type="entry name" value="C1.5:_HAD__Beta-PGM__Phosphata"/>
    <property type="match status" value="1"/>
</dbReference>
<proteinExistence type="predicted"/>
<evidence type="ECO:0000313" key="2">
    <source>
        <dbReference type="Proteomes" id="UP001367676"/>
    </source>
</evidence>
<evidence type="ECO:0000313" key="1">
    <source>
        <dbReference type="EMBL" id="KAK7584002.1"/>
    </source>
</evidence>
<dbReference type="SFLD" id="SFLDS00003">
    <property type="entry name" value="Haloacid_Dehalogenase"/>
    <property type="match status" value="1"/>
</dbReference>
<reference evidence="1 2" key="1">
    <citation type="submission" date="2024-03" db="EMBL/GenBank/DDBJ databases">
        <title>Adaptation during the transition from Ophiocordyceps entomopathogen to insect associate is accompanied by gene loss and intensified selection.</title>
        <authorList>
            <person name="Ward C.M."/>
            <person name="Onetto C.A."/>
            <person name="Borneman A.R."/>
        </authorList>
    </citation>
    <scope>NUCLEOTIDE SEQUENCE [LARGE SCALE GENOMIC DNA]</scope>
    <source>
        <strain evidence="1">AWRI1</strain>
        <tissue evidence="1">Single Adult Female</tissue>
    </source>
</reference>
<dbReference type="InterPro" id="IPR006439">
    <property type="entry name" value="HAD-SF_hydro_IA"/>
</dbReference>
<dbReference type="Gene3D" id="3.40.50.1000">
    <property type="entry name" value="HAD superfamily/HAD-like"/>
    <property type="match status" value="2"/>
</dbReference>
<dbReference type="Proteomes" id="UP001367676">
    <property type="component" value="Unassembled WGS sequence"/>
</dbReference>
<dbReference type="NCBIfam" id="TIGR01509">
    <property type="entry name" value="HAD-SF-IA-v3"/>
    <property type="match status" value="2"/>
</dbReference>
<dbReference type="PANTHER" id="PTHR18901:SF38">
    <property type="entry name" value="PSEUDOURIDINE-5'-PHOSPHATASE"/>
    <property type="match status" value="1"/>
</dbReference>
<dbReference type="EMBL" id="JBBCAQ010000032">
    <property type="protein sequence ID" value="KAK7584002.1"/>
    <property type="molecule type" value="Genomic_DNA"/>
</dbReference>
<dbReference type="SUPFAM" id="SSF56784">
    <property type="entry name" value="HAD-like"/>
    <property type="match status" value="2"/>
</dbReference>
<sequence length="439" mass="50475">MYKPVKFIIFDLDGTLLDTERLFLEAYRVLLERYGKLFPEDVQRKCIGKSKQDLHTYLIQEYGFDKTIDELANEGAAIQKEILQSETIEIMPGAQKFVSHMSINRIPMGIATASPRSRVREVTSYHAEFFQLFDHIITAPEEGVRSKPHPDIFLISARRFDDDPDPNDFLVFEDTPTGVSAAVAAGMQVVMIPHYLIPKEQTLQATKVITSFHDFDPEEFGLPPYENRPEEYTESIMLTVMSELLESYNCKYTNEVRIKVMGRLLRDVYDIFVEELDIPVSFEVFCRDRLALYNKYMTNIQLMPGAEWLINWLYEREVPMAVATSSTREEVNKKIQNYQELFKKMNHITTADEVKRGKPWPDMFLLCASKFPLMPSPKEVVVIEDALAGVEAARAAGMQVVWIVDKSITDVQKRKATKTISCLIDFDPKEFSLARAHLP</sequence>
<protein>
    <submittedName>
        <fullName evidence="1">Uncharacterized protein</fullName>
    </submittedName>
</protein>
<dbReference type="InterPro" id="IPR041492">
    <property type="entry name" value="HAD_2"/>
</dbReference>
<dbReference type="Gene3D" id="1.10.150.240">
    <property type="entry name" value="Putative phosphatase, domain 2"/>
    <property type="match status" value="2"/>
</dbReference>
<dbReference type="Pfam" id="PF13419">
    <property type="entry name" value="HAD_2"/>
    <property type="match status" value="2"/>
</dbReference>